<dbReference type="InterPro" id="IPR002543">
    <property type="entry name" value="FtsK_dom"/>
</dbReference>
<accession>A0A7H8T9G7</accession>
<proteinExistence type="predicted"/>
<keyword evidence="1 3" id="KW-0547">Nucleotide-binding</keyword>
<evidence type="ECO:0000256" key="1">
    <source>
        <dbReference type="ARBA" id="ARBA00022741"/>
    </source>
</evidence>
<reference evidence="5 6" key="1">
    <citation type="submission" date="2020-06" db="EMBL/GenBank/DDBJ databases">
        <title>Genome mining for natural products.</title>
        <authorList>
            <person name="Zhang B."/>
            <person name="Shi J."/>
            <person name="Ge H."/>
        </authorList>
    </citation>
    <scope>NUCLEOTIDE SEQUENCE [LARGE SCALE GENOMIC DNA]</scope>
    <source>
        <strain evidence="5 6">NA02069</strain>
    </source>
</reference>
<dbReference type="SUPFAM" id="SSF52540">
    <property type="entry name" value="P-loop containing nucleoside triphosphate hydrolases"/>
    <property type="match status" value="1"/>
</dbReference>
<keyword evidence="6" id="KW-1185">Reference proteome</keyword>
<name>A0A7H8T9G7_STRCX</name>
<feature type="binding site" evidence="3">
    <location>
        <begin position="186"/>
        <end position="193"/>
    </location>
    <ligand>
        <name>ATP</name>
        <dbReference type="ChEBI" id="CHEBI:30616"/>
    </ligand>
</feature>
<gene>
    <name evidence="5" type="ORF">HUT05_23875</name>
</gene>
<evidence type="ECO:0000256" key="2">
    <source>
        <dbReference type="ARBA" id="ARBA00022840"/>
    </source>
</evidence>
<evidence type="ECO:0000313" key="5">
    <source>
        <dbReference type="EMBL" id="QKZ20126.1"/>
    </source>
</evidence>
<dbReference type="RefSeq" id="WP_176576258.1">
    <property type="nucleotide sequence ID" value="NZ_CBDRGH010000037.1"/>
</dbReference>
<dbReference type="Pfam" id="PF01580">
    <property type="entry name" value="FtsK_SpoIIIE"/>
    <property type="match status" value="2"/>
</dbReference>
<dbReference type="Proteomes" id="UP000509418">
    <property type="component" value="Chromosome"/>
</dbReference>
<dbReference type="EMBL" id="CP056041">
    <property type="protein sequence ID" value="QKZ20126.1"/>
    <property type="molecule type" value="Genomic_DNA"/>
</dbReference>
<dbReference type="InterPro" id="IPR027417">
    <property type="entry name" value="P-loop_NTPase"/>
</dbReference>
<dbReference type="PANTHER" id="PTHR22683">
    <property type="entry name" value="SPORULATION PROTEIN RELATED"/>
    <property type="match status" value="1"/>
</dbReference>
<dbReference type="InterPro" id="IPR050206">
    <property type="entry name" value="FtsK/SpoIIIE/SftA"/>
</dbReference>
<feature type="domain" description="FtsK" evidence="4">
    <location>
        <begin position="168"/>
        <end position="356"/>
    </location>
</feature>
<dbReference type="PANTHER" id="PTHR22683:SF41">
    <property type="entry name" value="DNA TRANSLOCASE FTSK"/>
    <property type="match status" value="1"/>
</dbReference>
<evidence type="ECO:0000313" key="6">
    <source>
        <dbReference type="Proteomes" id="UP000509418"/>
    </source>
</evidence>
<protein>
    <submittedName>
        <fullName evidence="5">Plasmid transfer protein</fullName>
    </submittedName>
</protein>
<dbReference type="PROSITE" id="PS50901">
    <property type="entry name" value="FTSK"/>
    <property type="match status" value="1"/>
</dbReference>
<keyword evidence="2 3" id="KW-0067">ATP-binding</keyword>
<dbReference type="AlphaFoldDB" id="A0A7H8T9G7"/>
<dbReference type="Gene3D" id="3.40.50.300">
    <property type="entry name" value="P-loop containing nucleotide triphosphate hydrolases"/>
    <property type="match status" value="1"/>
</dbReference>
<evidence type="ECO:0000259" key="4">
    <source>
        <dbReference type="PROSITE" id="PS50901"/>
    </source>
</evidence>
<evidence type="ECO:0000256" key="3">
    <source>
        <dbReference type="PROSITE-ProRule" id="PRU00289"/>
    </source>
</evidence>
<dbReference type="GO" id="GO:0005524">
    <property type="term" value="F:ATP binding"/>
    <property type="evidence" value="ECO:0007669"/>
    <property type="project" value="UniProtKB-UniRule"/>
</dbReference>
<sequence>MTDVATWLELGGAAAGAGGLGIAKYRAPRLYWSAVGLPVTWGRFTWSYRSTMDVCGLTVQPSGFRAFMTRNLARRDVRPVPPKVRRVRPTSTGLRITLRLPAGLEPADLAASSERLRHAWGVHSVTVRETKPGYVELRMTGYDVLGRVRMPRKAIPRDLVVPVALREDGSVFERDYCKIPMALTLGANSSGKSMYQRNLIKGLARLPVGLIGIDCKRGVEHGRYASRLSALATTPAIAGQLIDALVAEMEDRFDLLALYGVSDLWELPAELRPVPLVVLIDEVAELFLVTSRKDEPARDHTVMQLVRLGQMARAIGIYLEVCGQRFGSDLGKGATALRAQLTGRVVHRVNDKQTAEMGLGDIAPEAMVSVLGIRADRPGVAVAGDASGYWSRIRTPEFTPAQVTAVCREFAHLTPELPFLAPFRPVGQITVPPMPDVPPLVPAQASGE</sequence>
<organism evidence="5 6">
    <name type="scientific">Streptomyces chartreusis</name>
    <dbReference type="NCBI Taxonomy" id="1969"/>
    <lineage>
        <taxon>Bacteria</taxon>
        <taxon>Bacillati</taxon>
        <taxon>Actinomycetota</taxon>
        <taxon>Actinomycetes</taxon>
        <taxon>Kitasatosporales</taxon>
        <taxon>Streptomycetaceae</taxon>
        <taxon>Streptomyces</taxon>
    </lineage>
</organism>
<dbReference type="GO" id="GO:0003677">
    <property type="term" value="F:DNA binding"/>
    <property type="evidence" value="ECO:0007669"/>
    <property type="project" value="InterPro"/>
</dbReference>